<feature type="transmembrane region" description="Helical" evidence="1">
    <location>
        <begin position="18"/>
        <end position="38"/>
    </location>
</feature>
<feature type="transmembrane region" description="Helical" evidence="1">
    <location>
        <begin position="197"/>
        <end position="217"/>
    </location>
</feature>
<feature type="transmembrane region" description="Helical" evidence="1">
    <location>
        <begin position="58"/>
        <end position="79"/>
    </location>
</feature>
<dbReference type="Proteomes" id="UP000523007">
    <property type="component" value="Unassembled WGS sequence"/>
</dbReference>
<dbReference type="EMBL" id="JACHJT010000001">
    <property type="protein sequence ID" value="MBB4931678.1"/>
    <property type="molecule type" value="Genomic_DNA"/>
</dbReference>
<evidence type="ECO:0000313" key="2">
    <source>
        <dbReference type="EMBL" id="MBB4931678.1"/>
    </source>
</evidence>
<dbReference type="AlphaFoldDB" id="A0A7W7W2Q4"/>
<reference evidence="2 3" key="1">
    <citation type="submission" date="2020-08" db="EMBL/GenBank/DDBJ databases">
        <title>Sequencing the genomes of 1000 actinobacteria strains.</title>
        <authorList>
            <person name="Klenk H.-P."/>
        </authorList>
    </citation>
    <scope>NUCLEOTIDE SEQUENCE [LARGE SCALE GENOMIC DNA]</scope>
    <source>
        <strain evidence="2 3">DSM 102030</strain>
    </source>
</reference>
<evidence type="ECO:0008006" key="4">
    <source>
        <dbReference type="Google" id="ProtNLM"/>
    </source>
</evidence>
<feature type="transmembrane region" description="Helical" evidence="1">
    <location>
        <begin position="91"/>
        <end position="117"/>
    </location>
</feature>
<keyword evidence="1" id="KW-0472">Membrane</keyword>
<proteinExistence type="predicted"/>
<keyword evidence="1" id="KW-0812">Transmembrane</keyword>
<protein>
    <recommendedName>
        <fullName evidence="4">DUF4386 family protein</fullName>
    </recommendedName>
</protein>
<feature type="transmembrane region" description="Helical" evidence="1">
    <location>
        <begin position="137"/>
        <end position="161"/>
    </location>
</feature>
<comment type="caution">
    <text evidence="2">The sequence shown here is derived from an EMBL/GenBank/DDBJ whole genome shotgun (WGS) entry which is preliminary data.</text>
</comment>
<organism evidence="2 3">
    <name type="scientific">Lipingzhangella halophila</name>
    <dbReference type="NCBI Taxonomy" id="1783352"/>
    <lineage>
        <taxon>Bacteria</taxon>
        <taxon>Bacillati</taxon>
        <taxon>Actinomycetota</taxon>
        <taxon>Actinomycetes</taxon>
        <taxon>Streptosporangiales</taxon>
        <taxon>Nocardiopsidaceae</taxon>
        <taxon>Lipingzhangella</taxon>
    </lineage>
</organism>
<keyword evidence="3" id="KW-1185">Reference proteome</keyword>
<dbReference type="RefSeq" id="WP_184578220.1">
    <property type="nucleotide sequence ID" value="NZ_JACHJT010000001.1"/>
</dbReference>
<sequence>MASRAAPAPRTTVRTPRWAAVGLVLGTVCYIVPTIVHGNPPVESAEGTLRWVADRPSWRIMHMLNIAAILLWAVSLGALHPPKAPDPVKQATRTITTIAAAVFATYFSLHAMALSVAADRFTTGEVPRAEVLAQTEAVLLVLGAVAFTAQALLGLAILLNGLTLATGGQYPRWLGGTAVVAGAGWMIGALLVDIDRIVVPFTALTWIWTFVMAIAVWRYTANAGTVEPEPGAGEGAG</sequence>
<accession>A0A7W7W2Q4</accession>
<keyword evidence="1" id="KW-1133">Transmembrane helix</keyword>
<feature type="transmembrane region" description="Helical" evidence="1">
    <location>
        <begin position="173"/>
        <end position="191"/>
    </location>
</feature>
<evidence type="ECO:0000256" key="1">
    <source>
        <dbReference type="SAM" id="Phobius"/>
    </source>
</evidence>
<name>A0A7W7W2Q4_9ACTN</name>
<evidence type="ECO:0000313" key="3">
    <source>
        <dbReference type="Proteomes" id="UP000523007"/>
    </source>
</evidence>
<gene>
    <name evidence="2" type="ORF">F4561_002498</name>
</gene>